<feature type="region of interest" description="Disordered" evidence="4">
    <location>
        <begin position="46"/>
        <end position="109"/>
    </location>
</feature>
<feature type="compositionally biased region" description="Basic and acidic residues" evidence="4">
    <location>
        <begin position="365"/>
        <end position="377"/>
    </location>
</feature>
<feature type="compositionally biased region" description="Basic residues" evidence="4">
    <location>
        <begin position="355"/>
        <end position="364"/>
    </location>
</feature>
<evidence type="ECO:0000259" key="5">
    <source>
        <dbReference type="PROSITE" id="PS50118"/>
    </source>
</evidence>
<dbReference type="GO" id="GO:0000981">
    <property type="term" value="F:DNA-binding transcription factor activity, RNA polymerase II-specific"/>
    <property type="evidence" value="ECO:0007669"/>
    <property type="project" value="TreeGrafter"/>
</dbReference>
<gene>
    <name evidence="6" type="ORF">LADA_0B05358G</name>
</gene>
<keyword evidence="2 3" id="KW-0539">Nucleus</keyword>
<dbReference type="PANTHER" id="PTHR45789:SF2">
    <property type="entry name" value="FI18025P1"/>
    <property type="match status" value="1"/>
</dbReference>
<dbReference type="CDD" id="cd01389">
    <property type="entry name" value="HMG-box_ROX1-like"/>
    <property type="match status" value="1"/>
</dbReference>
<dbReference type="PROSITE" id="PS50118">
    <property type="entry name" value="HMG_BOX_2"/>
    <property type="match status" value="1"/>
</dbReference>
<organism evidence="6 7">
    <name type="scientific">Lachancea dasiensis</name>
    <dbReference type="NCBI Taxonomy" id="1072105"/>
    <lineage>
        <taxon>Eukaryota</taxon>
        <taxon>Fungi</taxon>
        <taxon>Dikarya</taxon>
        <taxon>Ascomycota</taxon>
        <taxon>Saccharomycotina</taxon>
        <taxon>Saccharomycetes</taxon>
        <taxon>Saccharomycetales</taxon>
        <taxon>Saccharomycetaceae</taxon>
        <taxon>Lachancea</taxon>
    </lineage>
</organism>
<keyword evidence="1 3" id="KW-0238">DNA-binding</keyword>
<evidence type="ECO:0000256" key="2">
    <source>
        <dbReference type="ARBA" id="ARBA00023242"/>
    </source>
</evidence>
<feature type="compositionally biased region" description="Low complexity" evidence="4">
    <location>
        <begin position="220"/>
        <end position="236"/>
    </location>
</feature>
<evidence type="ECO:0000256" key="4">
    <source>
        <dbReference type="SAM" id="MobiDB-lite"/>
    </source>
</evidence>
<reference evidence="7" key="1">
    <citation type="submission" date="2016-03" db="EMBL/GenBank/DDBJ databases">
        <authorList>
            <person name="Devillers H."/>
        </authorList>
    </citation>
    <scope>NUCLEOTIDE SEQUENCE [LARGE SCALE GENOMIC DNA]</scope>
</reference>
<feature type="compositionally biased region" description="Low complexity" evidence="4">
    <location>
        <begin position="283"/>
        <end position="305"/>
    </location>
</feature>
<evidence type="ECO:0000256" key="1">
    <source>
        <dbReference type="ARBA" id="ARBA00023125"/>
    </source>
</evidence>
<dbReference type="InterPro" id="IPR036910">
    <property type="entry name" value="HMG_box_dom_sf"/>
</dbReference>
<dbReference type="STRING" id="1266660.A0A1G4IT69"/>
<dbReference type="InterPro" id="IPR009071">
    <property type="entry name" value="HMG_box_dom"/>
</dbReference>
<evidence type="ECO:0000313" key="6">
    <source>
        <dbReference type="EMBL" id="SCU80155.1"/>
    </source>
</evidence>
<evidence type="ECO:0000313" key="7">
    <source>
        <dbReference type="Proteomes" id="UP000190274"/>
    </source>
</evidence>
<dbReference type="OrthoDB" id="6247875at2759"/>
<keyword evidence="7" id="KW-1185">Reference proteome</keyword>
<dbReference type="EMBL" id="LT598456">
    <property type="protein sequence ID" value="SCU80155.1"/>
    <property type="molecule type" value="Genomic_DNA"/>
</dbReference>
<dbReference type="GO" id="GO:0000978">
    <property type="term" value="F:RNA polymerase II cis-regulatory region sequence-specific DNA binding"/>
    <property type="evidence" value="ECO:0007669"/>
    <property type="project" value="TreeGrafter"/>
</dbReference>
<feature type="region of interest" description="Disordered" evidence="4">
    <location>
        <begin position="276"/>
        <end position="305"/>
    </location>
</feature>
<feature type="compositionally biased region" description="Low complexity" evidence="4">
    <location>
        <begin position="82"/>
        <end position="94"/>
    </location>
</feature>
<dbReference type="InterPro" id="IPR051356">
    <property type="entry name" value="SOX/SOX-like_TF"/>
</dbReference>
<dbReference type="SMART" id="SM00398">
    <property type="entry name" value="HMG"/>
    <property type="match status" value="1"/>
</dbReference>
<dbReference type="Pfam" id="PF00505">
    <property type="entry name" value="HMG_box"/>
    <property type="match status" value="1"/>
</dbReference>
<feature type="compositionally biased region" description="Basic and acidic residues" evidence="4">
    <location>
        <begin position="47"/>
        <end position="57"/>
    </location>
</feature>
<feature type="compositionally biased region" description="Low complexity" evidence="4">
    <location>
        <begin position="198"/>
        <end position="211"/>
    </location>
</feature>
<feature type="region of interest" description="Disordered" evidence="4">
    <location>
        <begin position="355"/>
        <end position="377"/>
    </location>
</feature>
<dbReference type="AlphaFoldDB" id="A0A1G4IT69"/>
<accession>A0A1G4IT69</accession>
<feature type="compositionally biased region" description="Polar residues" evidence="4">
    <location>
        <begin position="58"/>
        <end position="67"/>
    </location>
</feature>
<dbReference type="Gene3D" id="1.10.30.10">
    <property type="entry name" value="High mobility group box domain"/>
    <property type="match status" value="1"/>
</dbReference>
<proteinExistence type="predicted"/>
<feature type="region of interest" description="Disordered" evidence="4">
    <location>
        <begin position="190"/>
        <end position="242"/>
    </location>
</feature>
<feature type="DNA-binding region" description="HMG box" evidence="3">
    <location>
        <begin position="256"/>
        <end position="351"/>
    </location>
</feature>
<feature type="domain" description="HMG box" evidence="5">
    <location>
        <begin position="256"/>
        <end position="351"/>
    </location>
</feature>
<dbReference type="Proteomes" id="UP000190274">
    <property type="component" value="Chromosome B"/>
</dbReference>
<protein>
    <submittedName>
        <fullName evidence="6">LADA_0B05358g1_1</fullName>
    </submittedName>
</protein>
<sequence length="377" mass="40735">MYISGQSPSARYWSFISPRRKIPQLATATVPVQVFFIAAHTATHPVQDTRLRQHGISDSRTVPAPSSDSDRHKHAPDQGPCTTTSTPTTPFSFSAGVPTPMHHTATPRLPSIGAMLGTVLNDTDAEPRADAARAWPPVPAYYPFHPVAAGLPTPRASTADIRGIGCFTPLAPLLAPLTYNHVPAASKKRLSASATGHTPSPQSTSPSSPSSDFGGRHEAALSSGSLGAAHATSAAGNPSGPLKCVCRNNTKVGHHIPRPRNAFILFRQHTHQRLFAKGAGDGPPAVASTPSASTPPSSESPAAEVSFKTNSQISREIGQRWRELGDEDRKYWHGLALQEKELHRQRYPDYKYIPRKSRTGRRQRKDGCEFCKQHRQA</sequence>
<evidence type="ECO:0000256" key="3">
    <source>
        <dbReference type="PROSITE-ProRule" id="PRU00267"/>
    </source>
</evidence>
<dbReference type="PANTHER" id="PTHR45789">
    <property type="entry name" value="FI18025P1"/>
    <property type="match status" value="1"/>
</dbReference>
<dbReference type="SUPFAM" id="SSF47095">
    <property type="entry name" value="HMG-box"/>
    <property type="match status" value="1"/>
</dbReference>
<name>A0A1G4IT69_9SACH</name>
<dbReference type="GO" id="GO:0005634">
    <property type="term" value="C:nucleus"/>
    <property type="evidence" value="ECO:0007669"/>
    <property type="project" value="UniProtKB-UniRule"/>
</dbReference>